<protein>
    <submittedName>
        <fullName evidence="1">Uncharacterized protein</fullName>
    </submittedName>
</protein>
<keyword evidence="2" id="KW-1185">Reference proteome</keyword>
<gene>
    <name evidence="1" type="ORF">CEXT_356921</name>
</gene>
<name>A0AAV4SRZ6_CAEEX</name>
<proteinExistence type="predicted"/>
<comment type="caution">
    <text evidence="1">The sequence shown here is derived from an EMBL/GenBank/DDBJ whole genome shotgun (WGS) entry which is preliminary data.</text>
</comment>
<dbReference type="Proteomes" id="UP001054945">
    <property type="component" value="Unassembled WGS sequence"/>
</dbReference>
<reference evidence="1 2" key="1">
    <citation type="submission" date="2021-06" db="EMBL/GenBank/DDBJ databases">
        <title>Caerostris extrusa draft genome.</title>
        <authorList>
            <person name="Kono N."/>
            <person name="Arakawa K."/>
        </authorList>
    </citation>
    <scope>NUCLEOTIDE SEQUENCE [LARGE SCALE GENOMIC DNA]</scope>
</reference>
<accession>A0AAV4SRZ6</accession>
<organism evidence="1 2">
    <name type="scientific">Caerostris extrusa</name>
    <name type="common">Bark spider</name>
    <name type="synonym">Caerostris bankana</name>
    <dbReference type="NCBI Taxonomy" id="172846"/>
    <lineage>
        <taxon>Eukaryota</taxon>
        <taxon>Metazoa</taxon>
        <taxon>Ecdysozoa</taxon>
        <taxon>Arthropoda</taxon>
        <taxon>Chelicerata</taxon>
        <taxon>Arachnida</taxon>
        <taxon>Araneae</taxon>
        <taxon>Araneomorphae</taxon>
        <taxon>Entelegynae</taxon>
        <taxon>Araneoidea</taxon>
        <taxon>Araneidae</taxon>
        <taxon>Caerostris</taxon>
    </lineage>
</organism>
<sequence>MMDISLFLEFCCCRDVTGDDGYFLSVRPCEIGVGCITRQFDQVSVEVQDNEFQDNEFVSDVIFELDEMCRYQLSVAKGDGESHGFF</sequence>
<dbReference type="EMBL" id="BPLR01009958">
    <property type="protein sequence ID" value="GIY35769.1"/>
    <property type="molecule type" value="Genomic_DNA"/>
</dbReference>
<evidence type="ECO:0000313" key="1">
    <source>
        <dbReference type="EMBL" id="GIY35769.1"/>
    </source>
</evidence>
<dbReference type="AlphaFoldDB" id="A0AAV4SRZ6"/>
<evidence type="ECO:0000313" key="2">
    <source>
        <dbReference type="Proteomes" id="UP001054945"/>
    </source>
</evidence>